<sequence>MAMASNLNLAATSLHMLQQFTVDFGFNVEDLIQLAFIVMLVSLGSRALLEPYPKNSMVNDGEELAVNRPRKGDFGKVSCT</sequence>
<reference evidence="1" key="1">
    <citation type="submission" date="2010-04" db="EMBL/GenBank/DDBJ databases">
        <authorList>
            <person name="Reid K.E."/>
            <person name="Liao N."/>
            <person name="Chan S."/>
            <person name="Docking R."/>
            <person name="Taylor G."/>
            <person name="Moore R."/>
            <person name="Mayo M."/>
            <person name="Munro S."/>
            <person name="King J."/>
            <person name="Yanchuk A."/>
            <person name="Holt R."/>
            <person name="Jones S."/>
            <person name="Marra M."/>
            <person name="Ritland C.E."/>
            <person name="Ritland K."/>
            <person name="Bohlmann J."/>
        </authorList>
    </citation>
    <scope>NUCLEOTIDE SEQUENCE</scope>
    <source>
        <tissue evidence="1">Bud</tissue>
    </source>
</reference>
<dbReference type="AlphaFoldDB" id="D5ABH5"/>
<accession>D5ABH5</accession>
<proteinExistence type="evidence at transcript level"/>
<name>D5ABH5_PICSI</name>
<dbReference type="EMBL" id="BT123580">
    <property type="protein sequence ID" value="ADE76894.1"/>
    <property type="molecule type" value="mRNA"/>
</dbReference>
<evidence type="ECO:0000313" key="1">
    <source>
        <dbReference type="EMBL" id="ADE76894.1"/>
    </source>
</evidence>
<organism evidence="1">
    <name type="scientific">Picea sitchensis</name>
    <name type="common">Sitka spruce</name>
    <name type="synonym">Pinus sitchensis</name>
    <dbReference type="NCBI Taxonomy" id="3332"/>
    <lineage>
        <taxon>Eukaryota</taxon>
        <taxon>Viridiplantae</taxon>
        <taxon>Streptophyta</taxon>
        <taxon>Embryophyta</taxon>
        <taxon>Tracheophyta</taxon>
        <taxon>Spermatophyta</taxon>
        <taxon>Pinopsida</taxon>
        <taxon>Pinidae</taxon>
        <taxon>Conifers I</taxon>
        <taxon>Pinales</taxon>
        <taxon>Pinaceae</taxon>
        <taxon>Picea</taxon>
    </lineage>
</organism>
<protein>
    <submittedName>
        <fullName evidence="1">Uncharacterized protein</fullName>
    </submittedName>
</protein>